<dbReference type="InterPro" id="IPR036390">
    <property type="entry name" value="WH_DNA-bd_sf"/>
</dbReference>
<dbReference type="AlphaFoldDB" id="A0A919P269"/>
<name>A0A919P269_9CELL</name>
<dbReference type="InterPro" id="IPR036388">
    <property type="entry name" value="WH-like_DNA-bd_sf"/>
</dbReference>
<feature type="domain" description="HTH marR-type" evidence="1">
    <location>
        <begin position="10"/>
        <end position="63"/>
    </location>
</feature>
<sequence>MTNATALFRTDVQHDVLRDLVLSADGVRTAADLARTTGHPHSSVAREVARLVDAGLVHKVAHGRRNLLSVNYADPFMAAVRDAFTAESTIAFERDRDVRWWLTIPELADQLREHLATGDTTWAGRVLCDTVNQVPLVAALDQLDAMLATPQSTGDERWDALLAGSVRYRLRLLGRPAPAWTHRDPLASWWWPSGRGARAVLAMQDTPPELSRLGIWFDARNFTTA</sequence>
<dbReference type="RefSeq" id="WP_203750676.1">
    <property type="nucleotide sequence ID" value="NZ_BONK01000004.1"/>
</dbReference>
<keyword evidence="3" id="KW-1185">Reference proteome</keyword>
<proteinExistence type="predicted"/>
<dbReference type="Proteomes" id="UP000632740">
    <property type="component" value="Unassembled WGS sequence"/>
</dbReference>
<evidence type="ECO:0000313" key="3">
    <source>
        <dbReference type="Proteomes" id="UP000632740"/>
    </source>
</evidence>
<reference evidence="2" key="1">
    <citation type="submission" date="2021-01" db="EMBL/GenBank/DDBJ databases">
        <title>Whole genome shotgun sequence of Cellulomonas chitinilytica NBRC 110799.</title>
        <authorList>
            <person name="Komaki H."/>
            <person name="Tamura T."/>
        </authorList>
    </citation>
    <scope>NUCLEOTIDE SEQUENCE</scope>
    <source>
        <strain evidence="2">NBRC 110799</strain>
    </source>
</reference>
<evidence type="ECO:0000313" key="2">
    <source>
        <dbReference type="EMBL" id="GIG20777.1"/>
    </source>
</evidence>
<dbReference type="Gene3D" id="1.10.10.10">
    <property type="entry name" value="Winged helix-like DNA-binding domain superfamily/Winged helix DNA-binding domain"/>
    <property type="match status" value="1"/>
</dbReference>
<organism evidence="2 3">
    <name type="scientific">Cellulomonas chitinilytica</name>
    <dbReference type="NCBI Taxonomy" id="398759"/>
    <lineage>
        <taxon>Bacteria</taxon>
        <taxon>Bacillati</taxon>
        <taxon>Actinomycetota</taxon>
        <taxon>Actinomycetes</taxon>
        <taxon>Micrococcales</taxon>
        <taxon>Cellulomonadaceae</taxon>
        <taxon>Cellulomonas</taxon>
    </lineage>
</organism>
<dbReference type="GO" id="GO:0003700">
    <property type="term" value="F:DNA-binding transcription factor activity"/>
    <property type="evidence" value="ECO:0007669"/>
    <property type="project" value="InterPro"/>
</dbReference>
<dbReference type="Pfam" id="PF12802">
    <property type="entry name" value="MarR_2"/>
    <property type="match status" value="1"/>
</dbReference>
<protein>
    <recommendedName>
        <fullName evidence="1">HTH marR-type domain-containing protein</fullName>
    </recommendedName>
</protein>
<dbReference type="SUPFAM" id="SSF46785">
    <property type="entry name" value="Winged helix' DNA-binding domain"/>
    <property type="match status" value="1"/>
</dbReference>
<evidence type="ECO:0000259" key="1">
    <source>
        <dbReference type="Pfam" id="PF12802"/>
    </source>
</evidence>
<comment type="caution">
    <text evidence="2">The sequence shown here is derived from an EMBL/GenBank/DDBJ whole genome shotgun (WGS) entry which is preliminary data.</text>
</comment>
<accession>A0A919P269</accession>
<dbReference type="EMBL" id="BONK01000004">
    <property type="protein sequence ID" value="GIG20777.1"/>
    <property type="molecule type" value="Genomic_DNA"/>
</dbReference>
<dbReference type="InterPro" id="IPR000835">
    <property type="entry name" value="HTH_MarR-typ"/>
</dbReference>
<gene>
    <name evidence="2" type="ORF">Cch01nite_15010</name>
</gene>